<feature type="transmembrane region" description="Helical" evidence="6">
    <location>
        <begin position="47"/>
        <end position="67"/>
    </location>
</feature>
<evidence type="ECO:0000256" key="6">
    <source>
        <dbReference type="SAM" id="Phobius"/>
    </source>
</evidence>
<organism evidence="7 8">
    <name type="scientific">Chitinophaga pollutisoli</name>
    <dbReference type="NCBI Taxonomy" id="3133966"/>
    <lineage>
        <taxon>Bacteria</taxon>
        <taxon>Pseudomonadati</taxon>
        <taxon>Bacteroidota</taxon>
        <taxon>Chitinophagia</taxon>
        <taxon>Chitinophagales</taxon>
        <taxon>Chitinophagaceae</taxon>
        <taxon>Chitinophaga</taxon>
    </lineage>
</organism>
<keyword evidence="5 6" id="KW-0472">Membrane</keyword>
<gene>
    <name evidence="7" type="primary">eboC</name>
    <name evidence="7" type="ORF">WJU16_10115</name>
</gene>
<dbReference type="InterPro" id="IPR044878">
    <property type="entry name" value="UbiA_sf"/>
</dbReference>
<feature type="transmembrane region" description="Helical" evidence="6">
    <location>
        <begin position="258"/>
        <end position="275"/>
    </location>
</feature>
<evidence type="ECO:0000313" key="8">
    <source>
        <dbReference type="Proteomes" id="UP001485459"/>
    </source>
</evidence>
<dbReference type="PANTHER" id="PTHR42723">
    <property type="entry name" value="CHLOROPHYLL SYNTHASE"/>
    <property type="match status" value="1"/>
</dbReference>
<accession>A0ABZ2YVU1</accession>
<feature type="transmembrane region" description="Helical" evidence="6">
    <location>
        <begin position="169"/>
        <end position="188"/>
    </location>
</feature>
<feature type="transmembrane region" description="Helical" evidence="6">
    <location>
        <begin position="200"/>
        <end position="220"/>
    </location>
</feature>
<keyword evidence="8" id="KW-1185">Reference proteome</keyword>
<feature type="transmembrane region" description="Helical" evidence="6">
    <location>
        <begin position="281"/>
        <end position="300"/>
    </location>
</feature>
<feature type="transmembrane region" description="Helical" evidence="6">
    <location>
        <begin position="88"/>
        <end position="110"/>
    </location>
</feature>
<evidence type="ECO:0000256" key="4">
    <source>
        <dbReference type="ARBA" id="ARBA00022989"/>
    </source>
</evidence>
<dbReference type="CDD" id="cd13964">
    <property type="entry name" value="PT_UbiA_1"/>
    <property type="match status" value="1"/>
</dbReference>
<name>A0ABZ2YVU1_9BACT</name>
<comment type="subcellular location">
    <subcellularLocation>
        <location evidence="1">Membrane</location>
        <topology evidence="1">Multi-pass membrane protein</topology>
    </subcellularLocation>
</comment>
<dbReference type="InterPro" id="IPR000537">
    <property type="entry name" value="UbiA_prenyltransferase"/>
</dbReference>
<dbReference type="EMBL" id="CP149822">
    <property type="protein sequence ID" value="WZN43385.1"/>
    <property type="molecule type" value="Genomic_DNA"/>
</dbReference>
<evidence type="ECO:0000256" key="3">
    <source>
        <dbReference type="ARBA" id="ARBA00022692"/>
    </source>
</evidence>
<evidence type="ECO:0000256" key="1">
    <source>
        <dbReference type="ARBA" id="ARBA00004141"/>
    </source>
</evidence>
<proteinExistence type="predicted"/>
<dbReference type="Gene3D" id="1.10.357.140">
    <property type="entry name" value="UbiA prenyltransferase"/>
    <property type="match status" value="1"/>
</dbReference>
<evidence type="ECO:0000256" key="5">
    <source>
        <dbReference type="ARBA" id="ARBA00023136"/>
    </source>
</evidence>
<dbReference type="NCBIfam" id="NF035940">
    <property type="entry name" value="prenyl_rel_EboC"/>
    <property type="match status" value="1"/>
</dbReference>
<dbReference type="InterPro" id="IPR050475">
    <property type="entry name" value="Prenyltransferase_related"/>
</dbReference>
<evidence type="ECO:0000256" key="2">
    <source>
        <dbReference type="ARBA" id="ARBA00022475"/>
    </source>
</evidence>
<dbReference type="Proteomes" id="UP001485459">
    <property type="component" value="Chromosome"/>
</dbReference>
<evidence type="ECO:0000313" key="7">
    <source>
        <dbReference type="EMBL" id="WZN43385.1"/>
    </source>
</evidence>
<feature type="transmembrane region" description="Helical" evidence="6">
    <location>
        <begin position="20"/>
        <end position="41"/>
    </location>
</feature>
<keyword evidence="3 6" id="KW-0812">Transmembrane</keyword>
<protein>
    <submittedName>
        <fullName evidence="7">UbiA-like protein EboC</fullName>
    </submittedName>
</protein>
<dbReference type="RefSeq" id="WP_341838196.1">
    <property type="nucleotide sequence ID" value="NZ_CP149822.1"/>
</dbReference>
<feature type="transmembrane region" description="Helical" evidence="6">
    <location>
        <begin position="144"/>
        <end position="163"/>
    </location>
</feature>
<sequence length="302" mass="32153">MNYILSKLLGYLRLMRPANILTAITDIIAGAAIVGFFAHGLDDLQSILQLICLIIATIGLYGGGVVFNDVFDAKLDKLERPERPIPSGIISITEASVLGGYLLVVGILAAFTVSGFSGWIAVLTAASALVYDKWAKHHSVLGPLVMGLCRGLNLSLGMSVYLVSLQGDYLWWIAVVPVAYIAAVTMISRDEVHGGTKTPLVRAAITYALVIGVIGVFSFMTGQITTVPLFLAFFAWLIYKPLLRAMKAPTGPNIGKSVKWGVLGLIAMNAAWTAAFAGLPFGLVVLAFLPLSILLGKLFAVT</sequence>
<dbReference type="Pfam" id="PF01040">
    <property type="entry name" value="UbiA"/>
    <property type="match status" value="1"/>
</dbReference>
<keyword evidence="2" id="KW-1003">Cell membrane</keyword>
<dbReference type="PANTHER" id="PTHR42723:SF1">
    <property type="entry name" value="CHLOROPHYLL SYNTHASE, CHLOROPLASTIC"/>
    <property type="match status" value="1"/>
</dbReference>
<keyword evidence="4 6" id="KW-1133">Transmembrane helix</keyword>
<reference evidence="8" key="1">
    <citation type="submission" date="2024-03" db="EMBL/GenBank/DDBJ databases">
        <title>Chitinophaga horti sp. nov., isolated from garden soil.</title>
        <authorList>
            <person name="Lee D.S."/>
            <person name="Han D.M."/>
            <person name="Baek J.H."/>
            <person name="Choi D.G."/>
            <person name="Jeon J.H."/>
            <person name="Jeon C.O."/>
        </authorList>
    </citation>
    <scope>NUCLEOTIDE SEQUENCE [LARGE SCALE GENOMIC DNA]</scope>
    <source>
        <strain evidence="8">GPA1</strain>
    </source>
</reference>